<protein>
    <recommendedName>
        <fullName evidence="4">ABC-2 type transport system permease protein</fullName>
    </recommendedName>
</protein>
<evidence type="ECO:0000256" key="1">
    <source>
        <dbReference type="SAM" id="Phobius"/>
    </source>
</evidence>
<accession>A0ABS8Z9W7</accession>
<keyword evidence="1" id="KW-0472">Membrane</keyword>
<feature type="transmembrane region" description="Helical" evidence="1">
    <location>
        <begin position="42"/>
        <end position="63"/>
    </location>
</feature>
<keyword evidence="1" id="KW-0812">Transmembrane</keyword>
<evidence type="ECO:0000313" key="2">
    <source>
        <dbReference type="EMBL" id="MCE7004625.1"/>
    </source>
</evidence>
<evidence type="ECO:0000313" key="3">
    <source>
        <dbReference type="Proteomes" id="UP001521150"/>
    </source>
</evidence>
<name>A0ABS8Z9W7_9PSEU</name>
<keyword evidence="3" id="KW-1185">Reference proteome</keyword>
<reference evidence="2 3" key="1">
    <citation type="submission" date="2021-12" db="EMBL/GenBank/DDBJ databases">
        <title>Genome sequence of Kibdelosporangium philippinense ATCC 49844.</title>
        <authorList>
            <person name="Fedorov E.A."/>
            <person name="Omeragic M."/>
            <person name="Shalygina K.F."/>
            <person name="Maclea K.S."/>
        </authorList>
    </citation>
    <scope>NUCLEOTIDE SEQUENCE [LARGE SCALE GENOMIC DNA]</scope>
    <source>
        <strain evidence="2 3">ATCC 49844</strain>
    </source>
</reference>
<dbReference type="RefSeq" id="WP_233726118.1">
    <property type="nucleotide sequence ID" value="NZ_JAJVCN010000001.1"/>
</dbReference>
<gene>
    <name evidence="2" type="ORF">LWC34_17595</name>
</gene>
<keyword evidence="1" id="KW-1133">Transmembrane helix</keyword>
<dbReference type="Proteomes" id="UP001521150">
    <property type="component" value="Unassembled WGS sequence"/>
</dbReference>
<organism evidence="2 3">
    <name type="scientific">Kibdelosporangium philippinense</name>
    <dbReference type="NCBI Taxonomy" id="211113"/>
    <lineage>
        <taxon>Bacteria</taxon>
        <taxon>Bacillati</taxon>
        <taxon>Actinomycetota</taxon>
        <taxon>Actinomycetes</taxon>
        <taxon>Pseudonocardiales</taxon>
        <taxon>Pseudonocardiaceae</taxon>
        <taxon>Kibdelosporangium</taxon>
    </lineage>
</organism>
<comment type="caution">
    <text evidence="2">The sequence shown here is derived from an EMBL/GenBank/DDBJ whole genome shotgun (WGS) entry which is preliminary data.</text>
</comment>
<proteinExistence type="predicted"/>
<sequence length="68" mass="7644">MAGDSQEVWLSWPMPLLRYTDAGRHLWNDLTGWSGDPHLSPFHLTLLGIGWLLTLGLLAALLFRRTAS</sequence>
<evidence type="ECO:0008006" key="4">
    <source>
        <dbReference type="Google" id="ProtNLM"/>
    </source>
</evidence>
<dbReference type="EMBL" id="JAJVCN010000001">
    <property type="protein sequence ID" value="MCE7004625.1"/>
    <property type="molecule type" value="Genomic_DNA"/>
</dbReference>